<dbReference type="EMBL" id="CP027806">
    <property type="protein sequence ID" value="AXJ00359.1"/>
    <property type="molecule type" value="Genomic_DNA"/>
</dbReference>
<name>A0A345UIQ7_9BACT</name>
<reference evidence="2 3" key="1">
    <citation type="submission" date="2018-03" db="EMBL/GenBank/DDBJ databases">
        <title>Phenotypic and genomic properties of Cyclonatronum proteinivorum gen. nov., sp. nov., a haloalkaliphilic bacteroidete from soda lakes possessing Na+-translocating rhodopsin.</title>
        <authorList>
            <person name="Toshchakov S.V."/>
            <person name="Korzhenkov A."/>
            <person name="Samarov N.I."/>
            <person name="Kublanov I.V."/>
            <person name="Muntyan M.S."/>
            <person name="Sorokin D.Y."/>
        </authorList>
    </citation>
    <scope>NUCLEOTIDE SEQUENCE [LARGE SCALE GENOMIC DNA]</scope>
    <source>
        <strain evidence="2 3">Omega</strain>
    </source>
</reference>
<organism evidence="2 3">
    <name type="scientific">Cyclonatronum proteinivorum</name>
    <dbReference type="NCBI Taxonomy" id="1457365"/>
    <lineage>
        <taxon>Bacteria</taxon>
        <taxon>Pseudomonadati</taxon>
        <taxon>Balneolota</taxon>
        <taxon>Balneolia</taxon>
        <taxon>Balneolales</taxon>
        <taxon>Cyclonatronaceae</taxon>
        <taxon>Cyclonatronum</taxon>
    </lineage>
</organism>
<feature type="region of interest" description="Disordered" evidence="1">
    <location>
        <begin position="19"/>
        <end position="40"/>
    </location>
</feature>
<evidence type="ECO:0000313" key="2">
    <source>
        <dbReference type="EMBL" id="AXJ00359.1"/>
    </source>
</evidence>
<dbReference type="Proteomes" id="UP000254808">
    <property type="component" value="Chromosome"/>
</dbReference>
<proteinExistence type="predicted"/>
<evidence type="ECO:0000313" key="3">
    <source>
        <dbReference type="Proteomes" id="UP000254808"/>
    </source>
</evidence>
<keyword evidence="3" id="KW-1185">Reference proteome</keyword>
<evidence type="ECO:0000256" key="1">
    <source>
        <dbReference type="SAM" id="MobiDB-lite"/>
    </source>
</evidence>
<accession>A0A345UIQ7</accession>
<gene>
    <name evidence="2" type="ORF">CYPRO_1094</name>
</gene>
<protein>
    <submittedName>
        <fullName evidence="2">Uncharacterized protein</fullName>
    </submittedName>
</protein>
<sequence>MKPPPFTTFQIRLTRPYHTLSKTPTGNRLPRHFPLLPATS</sequence>
<dbReference type="KEGG" id="cprv:CYPRO_1094"/>
<dbReference type="AlphaFoldDB" id="A0A345UIQ7"/>